<feature type="region of interest" description="Disordered" evidence="2">
    <location>
        <begin position="340"/>
        <end position="377"/>
    </location>
</feature>
<name>A0A9P4MLC0_9PEZI</name>
<feature type="compositionally biased region" description="Basic and acidic residues" evidence="2">
    <location>
        <begin position="571"/>
        <end position="592"/>
    </location>
</feature>
<evidence type="ECO:0000313" key="3">
    <source>
        <dbReference type="EMBL" id="KAF2154049.1"/>
    </source>
</evidence>
<keyword evidence="4" id="KW-1185">Reference proteome</keyword>
<feature type="region of interest" description="Disordered" evidence="2">
    <location>
        <begin position="229"/>
        <end position="327"/>
    </location>
</feature>
<sequence length="615" mass="68289">MTDDSPAQASLTNGSPKDRSSAPSAPNEPIFANESPNQTPPGPARIRKKRSNANVQSAYHAKDSTSGSPAAGSSVPTLSQSSTPVKAARKGSIRNVVRRLFGRKAKAEQKETPKASNDTHPPPSRHGHSTSDPGNLRTIQEQPQDVISAGESLPQRTLSAPQKRLDPPGLRRGRSAYAVEFPQSSRLKPLDLGNPFHKDSREPRRRATLPSIIVDEREALALARAINVRSEDPTSDRGIESAADHNDEIGLAVTTPTRKQNRRSRSVDDLRRMVQSAQPVRDRDSEVEFWRQSAIGSMFRQPVQNDEDTEPAPEDDSPASPAVSPIRRSEEDPFVVHAAGHAADDRQVSPLHDEQNEKVSPMRDSPLMSRPATAEEKSNDLELRVLQLENNLASFQIAIDRLTARTNRRTVIIDSAASRRTSRQNTPSVLINSLLDADYRYSNTYGNGEENYSLRAGAQEEPQRPRQSMTQPSPARTYAALYSIINQERSARRALEEQVRSLQDNLSEMQYQLSQPIIGRHSSAYQPQPQLHPSYPRMPHFSNVPNTIDPEPSAQRLTSRFSLSESLTDSEAARLREARDLDTDDDRTKSFDLYETPASEQRQSTRHVVVEGGMF</sequence>
<evidence type="ECO:0000256" key="1">
    <source>
        <dbReference type="SAM" id="Coils"/>
    </source>
</evidence>
<reference evidence="3" key="1">
    <citation type="journal article" date="2020" name="Stud. Mycol.">
        <title>101 Dothideomycetes genomes: a test case for predicting lifestyles and emergence of pathogens.</title>
        <authorList>
            <person name="Haridas S."/>
            <person name="Albert R."/>
            <person name="Binder M."/>
            <person name="Bloem J."/>
            <person name="Labutti K."/>
            <person name="Salamov A."/>
            <person name="Andreopoulos B."/>
            <person name="Baker S."/>
            <person name="Barry K."/>
            <person name="Bills G."/>
            <person name="Bluhm B."/>
            <person name="Cannon C."/>
            <person name="Castanera R."/>
            <person name="Culley D."/>
            <person name="Daum C."/>
            <person name="Ezra D."/>
            <person name="Gonzalez J."/>
            <person name="Henrissat B."/>
            <person name="Kuo A."/>
            <person name="Liang C."/>
            <person name="Lipzen A."/>
            <person name="Lutzoni F."/>
            <person name="Magnuson J."/>
            <person name="Mondo S."/>
            <person name="Nolan M."/>
            <person name="Ohm R."/>
            <person name="Pangilinan J."/>
            <person name="Park H.-J."/>
            <person name="Ramirez L."/>
            <person name="Alfaro M."/>
            <person name="Sun H."/>
            <person name="Tritt A."/>
            <person name="Yoshinaga Y."/>
            <person name="Zwiers L.-H."/>
            <person name="Turgeon B."/>
            <person name="Goodwin S."/>
            <person name="Spatafora J."/>
            <person name="Crous P."/>
            <person name="Grigoriev I."/>
        </authorList>
    </citation>
    <scope>NUCLEOTIDE SEQUENCE</scope>
    <source>
        <strain evidence="3">CBS 260.36</strain>
    </source>
</reference>
<dbReference type="EMBL" id="ML996084">
    <property type="protein sequence ID" value="KAF2154049.1"/>
    <property type="molecule type" value="Genomic_DNA"/>
</dbReference>
<keyword evidence="1" id="KW-0175">Coiled coil</keyword>
<evidence type="ECO:0000256" key="2">
    <source>
        <dbReference type="SAM" id="MobiDB-lite"/>
    </source>
</evidence>
<feature type="coiled-coil region" evidence="1">
    <location>
        <begin position="485"/>
        <end position="512"/>
    </location>
</feature>
<feature type="compositionally biased region" description="Polar residues" evidence="2">
    <location>
        <begin position="130"/>
        <end position="145"/>
    </location>
</feature>
<feature type="compositionally biased region" description="Basic residues" evidence="2">
    <location>
        <begin position="87"/>
        <end position="104"/>
    </location>
</feature>
<feature type="compositionally biased region" description="Polar residues" evidence="2">
    <location>
        <begin position="74"/>
        <end position="84"/>
    </location>
</feature>
<comment type="caution">
    <text evidence="3">The sequence shown here is derived from an EMBL/GenBank/DDBJ whole genome shotgun (WGS) entry which is preliminary data.</text>
</comment>
<organism evidence="3 4">
    <name type="scientific">Myriangium duriaei CBS 260.36</name>
    <dbReference type="NCBI Taxonomy" id="1168546"/>
    <lineage>
        <taxon>Eukaryota</taxon>
        <taxon>Fungi</taxon>
        <taxon>Dikarya</taxon>
        <taxon>Ascomycota</taxon>
        <taxon>Pezizomycotina</taxon>
        <taxon>Dothideomycetes</taxon>
        <taxon>Dothideomycetidae</taxon>
        <taxon>Myriangiales</taxon>
        <taxon>Myriangiaceae</taxon>
        <taxon>Myriangium</taxon>
    </lineage>
</organism>
<accession>A0A9P4MLC0</accession>
<feature type="region of interest" description="Disordered" evidence="2">
    <location>
        <begin position="1"/>
        <end position="208"/>
    </location>
</feature>
<protein>
    <submittedName>
        <fullName evidence="3">Uncharacterized protein</fullName>
    </submittedName>
</protein>
<dbReference type="OrthoDB" id="5428925at2759"/>
<dbReference type="Proteomes" id="UP000799439">
    <property type="component" value="Unassembled WGS sequence"/>
</dbReference>
<feature type="compositionally biased region" description="Polar residues" evidence="2">
    <location>
        <begin position="1"/>
        <end position="15"/>
    </location>
</feature>
<feature type="compositionally biased region" description="Basic and acidic residues" evidence="2">
    <location>
        <begin position="229"/>
        <end position="248"/>
    </location>
</feature>
<feature type="region of interest" description="Disordered" evidence="2">
    <location>
        <begin position="546"/>
        <end position="605"/>
    </location>
</feature>
<evidence type="ECO:0000313" key="4">
    <source>
        <dbReference type="Proteomes" id="UP000799439"/>
    </source>
</evidence>
<feature type="compositionally biased region" description="Basic and acidic residues" evidence="2">
    <location>
        <begin position="280"/>
        <end position="289"/>
    </location>
</feature>
<feature type="compositionally biased region" description="Basic and acidic residues" evidence="2">
    <location>
        <begin position="342"/>
        <end position="361"/>
    </location>
</feature>
<feature type="compositionally biased region" description="Acidic residues" evidence="2">
    <location>
        <begin position="305"/>
        <end position="317"/>
    </location>
</feature>
<dbReference type="AlphaFoldDB" id="A0A9P4MLC0"/>
<feature type="coiled-coil region" evidence="1">
    <location>
        <begin position="378"/>
        <end position="405"/>
    </location>
</feature>
<proteinExistence type="predicted"/>
<feature type="compositionally biased region" description="Polar residues" evidence="2">
    <location>
        <begin position="555"/>
        <end position="569"/>
    </location>
</feature>
<gene>
    <name evidence="3" type="ORF">K461DRAFT_312030</name>
</gene>